<evidence type="ECO:0000313" key="1">
    <source>
        <dbReference type="EMBL" id="ATX81161.1"/>
    </source>
</evidence>
<accession>A0A2K8L5N4</accession>
<dbReference type="EMBL" id="CP018800">
    <property type="protein sequence ID" value="ATX81161.1"/>
    <property type="molecule type" value="Genomic_DNA"/>
</dbReference>
<dbReference type="OrthoDB" id="9135882at2"/>
<proteinExistence type="predicted"/>
<protein>
    <submittedName>
        <fullName evidence="1">Colicin import membrane protein</fullName>
    </submittedName>
</protein>
<dbReference type="KEGG" id="mfn:Ga0123462_0286"/>
<organism evidence="1 2">
    <name type="scientific">Mariprofundus ferrinatatus</name>
    <dbReference type="NCBI Taxonomy" id="1921087"/>
    <lineage>
        <taxon>Bacteria</taxon>
        <taxon>Pseudomonadati</taxon>
        <taxon>Pseudomonadota</taxon>
        <taxon>Candidatius Mariprofundia</taxon>
        <taxon>Mariprofundales</taxon>
        <taxon>Mariprofundaceae</taxon>
        <taxon>Mariprofundus</taxon>
    </lineage>
</organism>
<gene>
    <name evidence="1" type="ORF">Ga0123462_0286</name>
</gene>
<keyword evidence="2" id="KW-1185">Reference proteome</keyword>
<dbReference type="AlphaFoldDB" id="A0A2K8L5N4"/>
<reference evidence="1 2" key="1">
    <citation type="submission" date="2016-12" db="EMBL/GenBank/DDBJ databases">
        <title>Isolation and genomic insights into novel planktonic Zetaproteobacteria from stratified waters of the Chesapeake Bay.</title>
        <authorList>
            <person name="McAllister S.M."/>
            <person name="Kato S."/>
            <person name="Chan C.S."/>
            <person name="Chiu B.K."/>
            <person name="Field E.K."/>
        </authorList>
    </citation>
    <scope>NUCLEOTIDE SEQUENCE [LARGE SCALE GENOMIC DNA]</scope>
    <source>
        <strain evidence="1 2">CP-8</strain>
    </source>
</reference>
<dbReference type="Proteomes" id="UP000231637">
    <property type="component" value="Chromosome"/>
</dbReference>
<name>A0A2K8L5N4_9PROT</name>
<sequence>MDKETEALQLRLVEMHQEIMNLREGYRITSQRYTDAIALIHNHAKQAEQAAKQTAERVKEAAKKASDATELAAQIVEIAATLAQDKAEERGRVLLDKVKLFKDVAEALKAHIAEAAHVALEAQTNSALAVKAVADSAAEAVADVAVSAAAAAEELEADIMKSSHGN</sequence>
<dbReference type="RefSeq" id="WP_100264667.1">
    <property type="nucleotide sequence ID" value="NZ_CP018800.1"/>
</dbReference>
<evidence type="ECO:0000313" key="2">
    <source>
        <dbReference type="Proteomes" id="UP000231637"/>
    </source>
</evidence>